<evidence type="ECO:0000313" key="2">
    <source>
        <dbReference type="EMBL" id="CAH2096891.1"/>
    </source>
</evidence>
<name>A0AAU9UG92_EUPED</name>
<keyword evidence="3" id="KW-1185">Reference proteome</keyword>
<reference evidence="2" key="1">
    <citation type="submission" date="2022-03" db="EMBL/GenBank/DDBJ databases">
        <authorList>
            <person name="Tunstrom K."/>
        </authorList>
    </citation>
    <scope>NUCLEOTIDE SEQUENCE</scope>
</reference>
<dbReference type="PROSITE" id="PS00028">
    <property type="entry name" value="ZINC_FINGER_C2H2_1"/>
    <property type="match status" value="2"/>
</dbReference>
<dbReference type="SMART" id="SM00451">
    <property type="entry name" value="ZnF_U1"/>
    <property type="match status" value="4"/>
</dbReference>
<dbReference type="SMART" id="SM00355">
    <property type="entry name" value="ZnF_C2H2"/>
    <property type="match status" value="5"/>
</dbReference>
<feature type="domain" description="C2H2-type" evidence="1">
    <location>
        <begin position="645"/>
        <end position="667"/>
    </location>
</feature>
<gene>
    <name evidence="2" type="ORF">EEDITHA_LOCUS12177</name>
</gene>
<sequence>MAPNFSKNAILKGDIDFFCLVCEVYIISTTECEEHISTADHEKNISINKYDEEFKEECIRKIKNKYFCELCNKLLPLLLRVKLHINEPTHIENKNIGWLKRVDGAIVAFNEIVIDDAAWHGFSDNSCIVCNTEFKNSEIHKKISTHILNLLQMKVDFDKEKNIYRKIDEFSFQCLTCNIVQYLSDIRNHFDSPAHKQLLQACHETHKLLKVNIEMSHKSNSEFKDDGNKSVEQTEKCQLSKNPVDIEKHTSTEKNDSKTTESILHVENKDLKPNMENIESNSKDSSKNAVVCEEEPKNDSTFEFDDTCEERICKVLKTNNYITLDNNNMSWCILCDWLMNSSKIEEHVNGKHHNFLLKLHKNREAKLKEKYANNTNNTKNNESTINMRILDSLSEFQKNNIEINFETKTAVCKKCSINLDYDYDIIENHILKHSKLQQEQHKNQKKKKKGKKSIIFPVEKVPEKKGRLFSSPVLLNCDMEKEKPLEVNVTEESGKIENDKENGSETNIKYGIQTIDGEATQKETQIFEETSSSQKIKKTKECTVEKISTIDFIESIIVAKDIIQSIDFHDIIINNKICVNFFTLLYFTFNGENFKCHLCEVTFFPLLFEEHCETPKHDVAMRDTPVLIQYDSEFIREIRPGCFHCGFCNEIVSSLEKIEAHLNSLSHRECKGYASWRLQQYQPEIAKNQYETVFSAEFFAKNLTRKLFN</sequence>
<comment type="caution">
    <text evidence="2">The sequence shown here is derived from an EMBL/GenBank/DDBJ whole genome shotgun (WGS) entry which is preliminary data.</text>
</comment>
<dbReference type="GO" id="GO:0003676">
    <property type="term" value="F:nucleic acid binding"/>
    <property type="evidence" value="ECO:0007669"/>
    <property type="project" value="InterPro"/>
</dbReference>
<feature type="domain" description="C2H2-type" evidence="1">
    <location>
        <begin position="68"/>
        <end position="90"/>
    </location>
</feature>
<accession>A0AAU9UG92</accession>
<dbReference type="GO" id="GO:0008270">
    <property type="term" value="F:zinc ion binding"/>
    <property type="evidence" value="ECO:0007669"/>
    <property type="project" value="InterPro"/>
</dbReference>
<dbReference type="InterPro" id="IPR013087">
    <property type="entry name" value="Znf_C2H2_type"/>
</dbReference>
<evidence type="ECO:0000259" key="1">
    <source>
        <dbReference type="PROSITE" id="PS00028"/>
    </source>
</evidence>
<evidence type="ECO:0000313" key="3">
    <source>
        <dbReference type="Proteomes" id="UP001153954"/>
    </source>
</evidence>
<proteinExistence type="predicted"/>
<dbReference type="AlphaFoldDB" id="A0AAU9UG92"/>
<protein>
    <recommendedName>
        <fullName evidence="1">C2H2-type domain-containing protein</fullName>
    </recommendedName>
</protein>
<dbReference type="InterPro" id="IPR003604">
    <property type="entry name" value="Matrin/U1-like-C_Znf_C2H2"/>
</dbReference>
<organism evidence="2 3">
    <name type="scientific">Euphydryas editha</name>
    <name type="common">Edith's checkerspot</name>
    <dbReference type="NCBI Taxonomy" id="104508"/>
    <lineage>
        <taxon>Eukaryota</taxon>
        <taxon>Metazoa</taxon>
        <taxon>Ecdysozoa</taxon>
        <taxon>Arthropoda</taxon>
        <taxon>Hexapoda</taxon>
        <taxon>Insecta</taxon>
        <taxon>Pterygota</taxon>
        <taxon>Neoptera</taxon>
        <taxon>Endopterygota</taxon>
        <taxon>Lepidoptera</taxon>
        <taxon>Glossata</taxon>
        <taxon>Ditrysia</taxon>
        <taxon>Papilionoidea</taxon>
        <taxon>Nymphalidae</taxon>
        <taxon>Nymphalinae</taxon>
        <taxon>Euphydryas</taxon>
    </lineage>
</organism>
<dbReference type="Proteomes" id="UP001153954">
    <property type="component" value="Unassembled WGS sequence"/>
</dbReference>
<dbReference type="EMBL" id="CAKOGL010000017">
    <property type="protein sequence ID" value="CAH2096891.1"/>
    <property type="molecule type" value="Genomic_DNA"/>
</dbReference>